<dbReference type="RefSeq" id="WP_154233760.1">
    <property type="nucleotide sequence ID" value="NZ_CP072520.1"/>
</dbReference>
<reference evidence="3" key="1">
    <citation type="submission" date="2014-04" db="EMBL/GenBank/DDBJ databases">
        <authorList>
            <person name="Ho Y.-N."/>
            <person name="Huang C.-C."/>
        </authorList>
    </citation>
    <scope>NUCLEOTIDE SEQUENCE</scope>
    <source>
        <strain evidence="3">869T2</strain>
    </source>
</reference>
<keyword evidence="2" id="KW-0472">Membrane</keyword>
<dbReference type="Proteomes" id="UP000027834">
    <property type="component" value="Chromosome 1"/>
</dbReference>
<dbReference type="EMBL" id="CP072520">
    <property type="protein sequence ID" value="QTO18190.1"/>
    <property type="molecule type" value="Genomic_DNA"/>
</dbReference>
<evidence type="ECO:0000313" key="3">
    <source>
        <dbReference type="EMBL" id="QTO18190.1"/>
    </source>
</evidence>
<accession>A0A8A8D0L7</accession>
<evidence type="ECO:0000313" key="4">
    <source>
        <dbReference type="Proteomes" id="UP000027834"/>
    </source>
</evidence>
<evidence type="ECO:0000256" key="1">
    <source>
        <dbReference type="SAM" id="MobiDB-lite"/>
    </source>
</evidence>
<feature type="region of interest" description="Disordered" evidence="1">
    <location>
        <begin position="65"/>
        <end position="89"/>
    </location>
</feature>
<reference evidence="3" key="2">
    <citation type="submission" date="2021-03" db="EMBL/GenBank/DDBJ databases">
        <title>Complete genome sequence of Burkholderia seminalis 869T2.</title>
        <authorList>
            <person name="Hung S.-H."/>
            <person name="Huang C.-T."/>
            <person name="Huang C.-C."/>
            <person name="Kuo C.-H."/>
        </authorList>
    </citation>
    <scope>NUCLEOTIDE SEQUENCE</scope>
    <source>
        <strain evidence="3">869T2</strain>
    </source>
</reference>
<dbReference type="AlphaFoldDB" id="A0A8A8D0L7"/>
<protein>
    <submittedName>
        <fullName evidence="3">Uncharacterized protein</fullName>
    </submittedName>
</protein>
<proteinExistence type="predicted"/>
<sequence length="333" mass="36759">MARMNCCCGNCPPRCAIARRAAPCRINPAIEVTVPTGTRLPPSAKIGIDFDRQGRRWLPHGRIRRGRIDNNNSEGKMMDRNESTSDQRRGRARRRWLIAGVAGVVAVLVGMRVVSPRDDLDKSKIDAILKAALADKNTAPTDACVSLAGAELPADVNAKDLPRVDGVVRSDVQALINRGLITVKLNAGKGRPTVRNPDYESRDTHVPLSHIALTPVGKSFHRYEELETTDGSVPGGRALLMVNLFCAHVTYGGVEKFMEPSKNPFDDNPHLVSWVNFLWKPGRPATPWLADPDLLGSLTFYPEEDGWAHKGILLERDDNGHWALGENPYAIRW</sequence>
<organism evidence="3 4">
    <name type="scientific">Burkholderia seminalis</name>
    <dbReference type="NCBI Taxonomy" id="488731"/>
    <lineage>
        <taxon>Bacteria</taxon>
        <taxon>Pseudomonadati</taxon>
        <taxon>Pseudomonadota</taxon>
        <taxon>Betaproteobacteria</taxon>
        <taxon>Burkholderiales</taxon>
        <taxon>Burkholderiaceae</taxon>
        <taxon>Burkholderia</taxon>
        <taxon>Burkholderia cepacia complex</taxon>
    </lineage>
</organism>
<keyword evidence="4" id="KW-1185">Reference proteome</keyword>
<keyword evidence="2" id="KW-1133">Transmembrane helix</keyword>
<keyword evidence="2" id="KW-0812">Transmembrane</keyword>
<feature type="transmembrane region" description="Helical" evidence="2">
    <location>
        <begin position="96"/>
        <end position="114"/>
    </location>
</feature>
<feature type="compositionally biased region" description="Basic and acidic residues" evidence="1">
    <location>
        <begin position="76"/>
        <end position="89"/>
    </location>
</feature>
<gene>
    <name evidence="3" type="ORF">DT99_013995</name>
</gene>
<evidence type="ECO:0000256" key="2">
    <source>
        <dbReference type="SAM" id="Phobius"/>
    </source>
</evidence>
<name>A0A8A8D0L7_9BURK</name>